<name>A0A087WUA6_HUMAN</name>
<keyword evidence="3" id="KW-1267">Proteomics identification</keyword>
<dbReference type="Ensembl" id="ENST00000458210.7">
    <property type="protein sequence ID" value="ENSP00000478505.1"/>
    <property type="gene ID" value="ENSG00000250067.12"/>
</dbReference>
<dbReference type="OrthoDB" id="10064708at2759"/>
<accession>A0A087WUA6</accession>
<organism evidence="1 2">
    <name type="scientific">Homo sapiens</name>
    <name type="common">Human</name>
    <dbReference type="NCBI Taxonomy" id="9606"/>
    <lineage>
        <taxon>Eukaryota</taxon>
        <taxon>Metazoa</taxon>
        <taxon>Chordata</taxon>
        <taxon>Craniata</taxon>
        <taxon>Vertebrata</taxon>
        <taxon>Euteleostomi</taxon>
        <taxon>Mammalia</taxon>
        <taxon>Eutheria</taxon>
        <taxon>Euarchontoglires</taxon>
        <taxon>Primates</taxon>
        <taxon>Haplorrhini</taxon>
        <taxon>Catarrhini</taxon>
        <taxon>Hominidae</taxon>
        <taxon>Homo</taxon>
    </lineage>
</organism>
<dbReference type="HOGENOM" id="CLU_2333055_0_0_1"/>
<evidence type="ECO:0007829" key="3">
    <source>
        <dbReference type="PeptideAtlas" id="A0A087WUA6"/>
    </source>
</evidence>
<evidence type="ECO:0000313" key="2">
    <source>
        <dbReference type="Proteomes" id="UP000005640"/>
    </source>
</evidence>
<protein>
    <submittedName>
        <fullName evidence="1">YjeF N-terminal domain containing 3</fullName>
    </submittedName>
</protein>
<dbReference type="ChiTaRS" id="YJEFN3">
    <property type="organism name" value="human"/>
</dbReference>
<dbReference type="Proteomes" id="UP000005640">
    <property type="component" value="Chromosome 19"/>
</dbReference>
<reference evidence="1 2" key="2">
    <citation type="journal article" date="2004" name="Nature">
        <title>The DNA sequence and biology of human chromosome 19.</title>
        <authorList>
            <person name="Grimwood J."/>
            <person name="Gordon L.A."/>
            <person name="Olsen A."/>
            <person name="Terry A."/>
            <person name="Schmutz J."/>
            <person name="Lamerdin J."/>
            <person name="Hellsten U."/>
            <person name="Goodstein D."/>
            <person name="Couronne O."/>
            <person name="Tran-Gyamfi M."/>
            <person name="Aerts A."/>
            <person name="Altherr M."/>
            <person name="Ashworth L."/>
            <person name="Bajorek E."/>
            <person name="Black S."/>
            <person name="Branscomb E."/>
            <person name="Caenepeel S."/>
            <person name="Carrano A."/>
            <person name="Caoile C."/>
            <person name="Chan Y.M."/>
            <person name="Christensen M."/>
            <person name="Cleland C.A."/>
            <person name="Copeland A."/>
            <person name="Dalin E."/>
            <person name="Dehal P."/>
            <person name="Denys M."/>
            <person name="Detter J.C."/>
            <person name="Escobar J."/>
            <person name="Flowers D."/>
            <person name="Fotopulos D."/>
            <person name="Garcia C."/>
            <person name="Georgescu A.M."/>
            <person name="Glavina T."/>
            <person name="Gomez M."/>
            <person name="Gonzales E."/>
            <person name="Groza M."/>
            <person name="Hammon N."/>
            <person name="Hawkins T."/>
            <person name="Haydu L."/>
            <person name="Ho I."/>
            <person name="Huang W."/>
            <person name="Israni S."/>
            <person name="Jett J."/>
            <person name="Kadner K."/>
            <person name="Kimball H."/>
            <person name="Kobayashi A."/>
            <person name="Larionov V."/>
            <person name="Leem S.H."/>
            <person name="Lopez F."/>
            <person name="Lou Y."/>
            <person name="Lowry S."/>
            <person name="Malfatti S."/>
            <person name="Martinez D."/>
            <person name="McCready P."/>
            <person name="Medina C."/>
            <person name="Morgan J."/>
            <person name="Nelson K."/>
            <person name="Nolan M."/>
            <person name="Ovcharenko I."/>
            <person name="Pitluck S."/>
            <person name="Pollard M."/>
            <person name="Popkie A.P."/>
            <person name="Predki P."/>
            <person name="Quan G."/>
            <person name="Ramirez L."/>
            <person name="Rash S."/>
            <person name="Retterer J."/>
            <person name="Rodriguez A."/>
            <person name="Rogers S."/>
            <person name="Salamov A."/>
            <person name="Salazar A."/>
            <person name="She X."/>
            <person name="Smith D."/>
            <person name="Slezak T."/>
            <person name="Solovyev V."/>
            <person name="Thayer N."/>
            <person name="Tice H."/>
            <person name="Tsai M."/>
            <person name="Ustaszewska A."/>
            <person name="Vo N."/>
            <person name="Wagner M."/>
            <person name="Wheeler J."/>
            <person name="Wu K."/>
            <person name="Xie G."/>
            <person name="Yang J."/>
            <person name="Dubchak I."/>
            <person name="Furey T.S."/>
            <person name="DeJong P."/>
            <person name="Dickson M."/>
            <person name="Gordon D."/>
            <person name="Eichler E.E."/>
            <person name="Pennacchio L.A."/>
            <person name="Richardson P."/>
            <person name="Stubbs L."/>
            <person name="Rokhsar D.S."/>
            <person name="Myers R.M."/>
            <person name="Rubin E.M."/>
            <person name="Lucas S.M."/>
        </authorList>
    </citation>
    <scope>NUCLEOTIDE SEQUENCE [LARGE SCALE GENOMIC DNA]</scope>
</reference>
<dbReference type="VEuPathDB" id="HostDB:ENSG00000250067"/>
<dbReference type="Ensembl" id="ENST00000458210.7">
    <property type="protein sequence ID" value="ENSP00000478505.1"/>
    <property type="gene ID" value="ENSG00000250067.13"/>
</dbReference>
<sequence length="98" mass="10519">MSSAAGPDPSEAPEERHFLSTAEAAALERELLEDYRFGRQQLVELCGHASAVAVTKVGKLKLRGGEGPALGQRGMEAELQPRCVWLWSKPPHLEGPGG</sequence>
<gene>
    <name evidence="1" type="primary">YJEFN3</name>
</gene>
<dbReference type="SMR" id="A0A087WUA6"/>
<evidence type="ECO:0000313" key="1">
    <source>
        <dbReference type="Ensembl" id="ENSP00000478505.1"/>
    </source>
</evidence>
<keyword evidence="2" id="KW-1185">Reference proteome</keyword>
<dbReference type="UCSC" id="uc060wbb.1">
    <property type="organism name" value="human"/>
</dbReference>
<reference evidence="1" key="4">
    <citation type="submission" date="2025-08" db="UniProtKB">
        <authorList>
            <consortium name="Ensembl"/>
        </authorList>
    </citation>
    <scope>IDENTIFICATION</scope>
</reference>
<dbReference type="HGNC" id="HGNC:24785">
    <property type="gene designation" value="YJEFN3"/>
</dbReference>
<reference evidence="1 2" key="3">
    <citation type="journal article" date="2004" name="Nature">
        <title>Finishing the euchromatic sequence of the human genome.</title>
        <authorList>
            <consortium name="International Human Genome Sequencing Consortium"/>
        </authorList>
    </citation>
    <scope>NUCLEOTIDE SEQUENCE [LARGE SCALE GENOMIC DNA]</scope>
</reference>
<dbReference type="OpenTargets" id="ENSG00000250067"/>
<dbReference type="ExpressionAtlas" id="A0A087WUA6">
    <property type="expression patterns" value="baseline and differential"/>
</dbReference>
<dbReference type="GeneTree" id="ENSGT00390000007227"/>
<dbReference type="AlphaFoldDB" id="A0A087WUA6"/>
<reference evidence="1" key="5">
    <citation type="submission" date="2025-09" db="UniProtKB">
        <authorList>
            <consortium name="Ensembl"/>
        </authorList>
    </citation>
    <scope>IDENTIFICATION</scope>
</reference>
<dbReference type="Bgee" id="ENSG00000250067">
    <property type="expression patterns" value="Expressed in putamen and 98 other cell types or tissues"/>
</dbReference>
<proteinExistence type="evidence at protein level"/>
<reference evidence="1 2" key="1">
    <citation type="journal article" date="2001" name="Nature">
        <title>Initial sequencing and analysis of the human genome.</title>
        <authorList>
            <consortium name="International Human Genome Sequencing Consortium"/>
            <person name="Lander E.S."/>
            <person name="Linton L.M."/>
            <person name="Birren B."/>
            <person name="Nusbaum C."/>
            <person name="Zody M.C."/>
            <person name="Baldwin J."/>
            <person name="Devon K."/>
            <person name="Dewar K."/>
            <person name="Doyle M."/>
            <person name="FitzHugh W."/>
            <person name="Funke R."/>
            <person name="Gage D."/>
            <person name="Harris K."/>
            <person name="Heaford A."/>
            <person name="Howland J."/>
            <person name="Kann L."/>
            <person name="Lehoczky J."/>
            <person name="LeVine R."/>
            <person name="McEwan P."/>
            <person name="McKernan K."/>
            <person name="Meldrim J."/>
            <person name="Mesirov J.P."/>
            <person name="Miranda C."/>
            <person name="Morris W."/>
            <person name="Naylor J."/>
            <person name="Raymond C."/>
            <person name="Rosetti M."/>
            <person name="Santos R."/>
            <person name="Sheridan A."/>
            <person name="Sougnez C."/>
            <person name="Stange-Thomann N."/>
            <person name="Stojanovic N."/>
            <person name="Subramanian A."/>
            <person name="Wyman D."/>
            <person name="Rogers J."/>
            <person name="Sulston J."/>
            <person name="Ainscough R."/>
            <person name="Beck S."/>
            <person name="Bentley D."/>
            <person name="Burton J."/>
            <person name="Clee C."/>
            <person name="Carter N."/>
            <person name="Coulson A."/>
            <person name="Deadman R."/>
            <person name="Deloukas P."/>
            <person name="Dunham A."/>
            <person name="Dunham I."/>
            <person name="Durbin R."/>
            <person name="French L."/>
            <person name="Grafham D."/>
            <person name="Gregory S."/>
            <person name="Hubbard T."/>
            <person name="Humphray S."/>
            <person name="Hunt A."/>
            <person name="Jones M."/>
            <person name="Lloyd C."/>
            <person name="McMurray A."/>
            <person name="Matthews L."/>
            <person name="Mercer S."/>
            <person name="Milne S."/>
            <person name="Mullikin J.C."/>
            <person name="Mungall A."/>
            <person name="Plumb R."/>
            <person name="Ross M."/>
            <person name="Shownkeen R."/>
            <person name="Sims S."/>
            <person name="Waterston R.H."/>
            <person name="Wilson R.K."/>
            <person name="Hillier L.W."/>
            <person name="McPherson J.D."/>
            <person name="Marra M.A."/>
            <person name="Mardis E.R."/>
            <person name="Fulton L.A."/>
            <person name="Chinwalla A.T."/>
            <person name="Pepin K.H."/>
            <person name="Gish W.R."/>
            <person name="Chissoe S.L."/>
            <person name="Wendl M.C."/>
            <person name="Delehaunty K.D."/>
            <person name="Miner T.L."/>
            <person name="Delehaunty A."/>
            <person name="Kramer J.B."/>
            <person name="Cook L.L."/>
            <person name="Fulton R.S."/>
            <person name="Johnson D.L."/>
            <person name="Minx P.J."/>
            <person name="Clifton S.W."/>
            <person name="Hawkins T."/>
            <person name="Branscomb E."/>
            <person name="Predki P."/>
            <person name="Richardson P."/>
            <person name="Wenning S."/>
            <person name="Slezak T."/>
            <person name="Doggett N."/>
            <person name="Cheng J.F."/>
            <person name="Olsen A."/>
            <person name="Lucas S."/>
            <person name="Elkin C."/>
            <person name="Uberbacher E."/>
            <person name="Frazier M."/>
            <person name="Gibbs R.A."/>
            <person name="Muzny D.M."/>
            <person name="Scherer S.E."/>
            <person name="Bouck J.B."/>
            <person name="Sodergren E.J."/>
            <person name="Worley K.C."/>
            <person name="Rives C.M."/>
            <person name="Gorrell J.H."/>
            <person name="Metzker M.L."/>
            <person name="Naylor S.L."/>
            <person name="Kucherlapati R.S."/>
            <person name="Nelson D.L."/>
            <person name="Weinstock G.M."/>
            <person name="Sakaki Y."/>
            <person name="Fujiyama A."/>
            <person name="Hattori M."/>
            <person name="Yada T."/>
            <person name="Toyoda A."/>
            <person name="Itoh T."/>
            <person name="Kawagoe C."/>
            <person name="Watanabe H."/>
            <person name="Totoki Y."/>
            <person name="Taylor T."/>
            <person name="Weissenbach J."/>
            <person name="Heilig R."/>
            <person name="Saurin W."/>
            <person name="Artiguenave F."/>
            <person name="Brottier P."/>
            <person name="Bruls T."/>
            <person name="Pelletier E."/>
            <person name="Robert C."/>
            <person name="Wincker P."/>
            <person name="Smith D.R."/>
            <person name="Doucette-Stamm L."/>
            <person name="Rubenfield M."/>
            <person name="Weinstock K."/>
            <person name="Lee H.M."/>
            <person name="Dubois J."/>
            <person name="Rosenthal A."/>
            <person name="Platzer M."/>
            <person name="Nyakatura G."/>
            <person name="Taudien S."/>
            <person name="Rump A."/>
            <person name="Yang H."/>
            <person name="Yu J."/>
            <person name="Wang J."/>
            <person name="Huang G."/>
            <person name="Gu J."/>
            <person name="Hood L."/>
            <person name="Rowen L."/>
            <person name="Madan A."/>
            <person name="Qin S."/>
            <person name="Davis R.W."/>
            <person name="Federspiel N.A."/>
            <person name="Abola A.P."/>
            <person name="Proctor M.J."/>
            <person name="Myers R.M."/>
            <person name="Schmutz J."/>
            <person name="Dickson M."/>
            <person name="Grimwood J."/>
            <person name="Cox D.R."/>
            <person name="Olson M.V."/>
            <person name="Kaul R."/>
            <person name="Raymond C."/>
            <person name="Shimizu N."/>
            <person name="Kawasaki K."/>
            <person name="Minoshima S."/>
            <person name="Evans G.A."/>
            <person name="Athanasiou M."/>
            <person name="Schultz R."/>
            <person name="Roe B.A."/>
            <person name="Chen F."/>
            <person name="Pan H."/>
            <person name="Ramser J."/>
            <person name="Lehrach H."/>
            <person name="Reinhardt R."/>
            <person name="McCombie W.R."/>
            <person name="de la Bastide M."/>
            <person name="Dedhia N."/>
            <person name="Blocker H."/>
            <person name="Hornischer K."/>
            <person name="Nordsiek G."/>
            <person name="Agarwala R."/>
            <person name="Aravind L."/>
            <person name="Bailey J.A."/>
            <person name="Bateman A."/>
            <person name="Batzoglou S."/>
            <person name="Birney E."/>
            <person name="Bork P."/>
            <person name="Brown D.G."/>
            <person name="Burge C.B."/>
            <person name="Cerutti L."/>
            <person name="Chen H.C."/>
            <person name="Church D."/>
            <person name="Clamp M."/>
            <person name="Copley R.R."/>
            <person name="Doerks T."/>
            <person name="Eddy S.R."/>
            <person name="Eichler E.E."/>
            <person name="Furey T.S."/>
            <person name="Galagan J."/>
            <person name="Gilbert J.G."/>
            <person name="Harmon C."/>
            <person name="Hayashizaki Y."/>
            <person name="Haussler D."/>
            <person name="Hermjakob H."/>
            <person name="Hokamp K."/>
            <person name="Jang W."/>
            <person name="Johnson L.S."/>
            <person name="Jones T.A."/>
            <person name="Kasif S."/>
            <person name="Kaspryzk A."/>
            <person name="Kennedy S."/>
            <person name="Kent W.J."/>
            <person name="Kitts P."/>
            <person name="Koonin E.V."/>
            <person name="Korf I."/>
            <person name="Kulp D."/>
            <person name="Lancet D."/>
            <person name="Lowe T.M."/>
            <person name="McLysaght A."/>
            <person name="Mikkelsen T."/>
            <person name="Moran J.V."/>
            <person name="Mulder N."/>
            <person name="Pollara V.J."/>
            <person name="Ponting C.P."/>
            <person name="Schuler G."/>
            <person name="Schultz J."/>
            <person name="Slater G."/>
            <person name="Smit A.F."/>
            <person name="Stupka E."/>
            <person name="Szustakowski J."/>
            <person name="Thierry-Mieg D."/>
            <person name="Thierry-Mieg J."/>
            <person name="Wagner L."/>
            <person name="Wallis J."/>
            <person name="Wheeler R."/>
            <person name="Williams A."/>
            <person name="Wolf Y.I."/>
            <person name="Wolfe K.H."/>
            <person name="Yang S.P."/>
            <person name="Yeh R.F."/>
            <person name="Collins F."/>
            <person name="Guyer M.S."/>
            <person name="Peterson J."/>
            <person name="Felsenfeld A."/>
            <person name="Wetterstrand K.A."/>
            <person name="Patrinos A."/>
            <person name="Morgan M.J."/>
            <person name="de Jong P."/>
            <person name="Catanese J.J."/>
            <person name="Osoegawa K."/>
            <person name="Shizuya H."/>
            <person name="Choi S."/>
            <person name="Chen Y.J."/>
        </authorList>
    </citation>
    <scope>NUCLEOTIDE SEQUENCE [LARGE SCALE GENOMIC DNA]</scope>
</reference>
<dbReference type="EMBL" id="AC011448">
    <property type="status" value="NOT_ANNOTATED_CDS"/>
    <property type="molecule type" value="Genomic_DNA"/>
</dbReference>
<dbReference type="MassIVE" id="A0A087WUA6"/>